<comment type="cofactor">
    <cofactor evidence="2">
        <name>Mn(2+)</name>
        <dbReference type="ChEBI" id="CHEBI:29035"/>
    </cofactor>
</comment>
<dbReference type="InterPro" id="IPR011856">
    <property type="entry name" value="tRNA_endonuc-like_dom_sf"/>
</dbReference>
<evidence type="ECO:0000256" key="3">
    <source>
        <dbReference type="ARBA" id="ARBA00001946"/>
    </source>
</evidence>
<evidence type="ECO:0000256" key="9">
    <source>
        <dbReference type="ARBA" id="ARBA00022842"/>
    </source>
</evidence>
<evidence type="ECO:0000256" key="10">
    <source>
        <dbReference type="ARBA" id="ARBA00023211"/>
    </source>
</evidence>
<evidence type="ECO:0000256" key="5">
    <source>
        <dbReference type="ARBA" id="ARBA00012029"/>
    </source>
</evidence>
<keyword evidence="13" id="KW-1185">Reference proteome</keyword>
<protein>
    <recommendedName>
        <fullName evidence="5">phosphodiesterase I</fullName>
        <ecNumber evidence="5">3.1.4.1</ecNumber>
    </recommendedName>
</protein>
<evidence type="ECO:0000256" key="4">
    <source>
        <dbReference type="ARBA" id="ARBA00005533"/>
    </source>
</evidence>
<feature type="domain" description="VRR-NUC" evidence="11">
    <location>
        <begin position="440"/>
        <end position="558"/>
    </location>
</feature>
<dbReference type="InterPro" id="IPR049125">
    <property type="entry name" value="FAN1-like_WH"/>
</dbReference>
<comment type="caution">
    <text evidence="12">The sequence shown here is derived from an EMBL/GenBank/DDBJ whole genome shotgun (WGS) entry which is preliminary data.</text>
</comment>
<comment type="cofactor">
    <cofactor evidence="3">
        <name>Mg(2+)</name>
        <dbReference type="ChEBI" id="CHEBI:18420"/>
    </cofactor>
</comment>
<dbReference type="SMART" id="SM00990">
    <property type="entry name" value="VRR_NUC"/>
    <property type="match status" value="1"/>
</dbReference>
<evidence type="ECO:0000256" key="7">
    <source>
        <dbReference type="ARBA" id="ARBA00022723"/>
    </source>
</evidence>
<dbReference type="Pfam" id="PF18081">
    <property type="entry name" value="FANC_SAP"/>
    <property type="match status" value="1"/>
</dbReference>
<dbReference type="InterPro" id="IPR033315">
    <property type="entry name" value="Fan1-like"/>
</dbReference>
<keyword evidence="7" id="KW-0479">Metal-binding</keyword>
<evidence type="ECO:0000256" key="1">
    <source>
        <dbReference type="ARBA" id="ARBA00000983"/>
    </source>
</evidence>
<keyword evidence="8" id="KW-0378">Hydrolase</keyword>
<evidence type="ECO:0000313" key="12">
    <source>
        <dbReference type="EMBL" id="MFC3282743.1"/>
    </source>
</evidence>
<dbReference type="InterPro" id="IPR040603">
    <property type="entry name" value="FAN1_SAP_bact"/>
</dbReference>
<evidence type="ECO:0000256" key="2">
    <source>
        <dbReference type="ARBA" id="ARBA00001936"/>
    </source>
</evidence>
<dbReference type="EC" id="3.1.4.1" evidence="5"/>
<dbReference type="Pfam" id="PF08774">
    <property type="entry name" value="VRR_NUC"/>
    <property type="match status" value="1"/>
</dbReference>
<gene>
    <name evidence="12" type="ORF">ACFOEV_03875</name>
</gene>
<evidence type="ECO:0000313" key="13">
    <source>
        <dbReference type="Proteomes" id="UP001595579"/>
    </source>
</evidence>
<organism evidence="12 13">
    <name type="scientific">Litchfieldella rifensis</name>
    <dbReference type="NCBI Taxonomy" id="762643"/>
    <lineage>
        <taxon>Bacteria</taxon>
        <taxon>Pseudomonadati</taxon>
        <taxon>Pseudomonadota</taxon>
        <taxon>Gammaproteobacteria</taxon>
        <taxon>Oceanospirillales</taxon>
        <taxon>Halomonadaceae</taxon>
        <taxon>Litchfieldella</taxon>
    </lineage>
</organism>
<keyword evidence="10" id="KW-0464">Manganese</keyword>
<dbReference type="EMBL" id="JBHRUG010000009">
    <property type="protein sequence ID" value="MFC3282743.1"/>
    <property type="molecule type" value="Genomic_DNA"/>
</dbReference>
<evidence type="ECO:0000259" key="11">
    <source>
        <dbReference type="SMART" id="SM00990"/>
    </source>
</evidence>
<dbReference type="Proteomes" id="UP001595579">
    <property type="component" value="Unassembled WGS sequence"/>
</dbReference>
<keyword evidence="6" id="KW-0540">Nuclease</keyword>
<comment type="similarity">
    <text evidence="4">Belongs to the FAN1 family.</text>
</comment>
<evidence type="ECO:0000256" key="6">
    <source>
        <dbReference type="ARBA" id="ARBA00022722"/>
    </source>
</evidence>
<dbReference type="RefSeq" id="WP_386771795.1">
    <property type="nucleotide sequence ID" value="NZ_JBHRUG010000009.1"/>
</dbReference>
<reference evidence="13" key="1">
    <citation type="journal article" date="2019" name="Int. J. Syst. Evol. Microbiol.">
        <title>The Global Catalogue of Microorganisms (GCM) 10K type strain sequencing project: providing services to taxonomists for standard genome sequencing and annotation.</title>
        <authorList>
            <consortium name="The Broad Institute Genomics Platform"/>
            <consortium name="The Broad Institute Genome Sequencing Center for Infectious Disease"/>
            <person name="Wu L."/>
            <person name="Ma J."/>
        </authorList>
    </citation>
    <scope>NUCLEOTIDE SEQUENCE [LARGE SCALE GENOMIC DNA]</scope>
    <source>
        <strain evidence="13">CECT 7698</strain>
    </source>
</reference>
<dbReference type="PANTHER" id="PTHR15749:SF4">
    <property type="entry name" value="FANCONI-ASSOCIATED NUCLEASE 1"/>
    <property type="match status" value="1"/>
</dbReference>
<dbReference type="Gene3D" id="3.40.1350.10">
    <property type="match status" value="1"/>
</dbReference>
<dbReference type="PANTHER" id="PTHR15749">
    <property type="entry name" value="FANCONI-ASSOCIATED NUCLEASE 1"/>
    <property type="match status" value="1"/>
</dbReference>
<comment type="catalytic activity">
    <reaction evidence="1">
        <text>Hydrolytically removes 5'-nucleotides successively from the 3'-hydroxy termini of 3'-hydroxy-terminated oligonucleotides.</text>
        <dbReference type="EC" id="3.1.4.1"/>
    </reaction>
</comment>
<name>A0ABV7LL62_9GAMM</name>
<keyword evidence="9" id="KW-0460">Magnesium</keyword>
<sequence length="563" mass="64101">MNSISHAGPVTASLDDPFYYLANFRFVLAWVAERYGDLLSDAERAFLADFARLPRPSQALLVRMVMRKGTCFRTGKLRYAEIGDPEAALAPLNEGGWVEVDPELDLEALFALLTKAEIVQALRHEIAAAGLPASSGKAVLREALEALRLSPRPLSSWWSQAPDRVVELTQMAICDRLRLMFFGNLRQDWAEFVLAELGRQRFETVELSRESRAFQTREEVDAYLELHRLREHLEEGESPQALWQEMPTTPANPWLEARRAKLLFQLAREAERRQEHVLALTIYPDCGHPEARVRHLRLLERRGEFVTAHTLAERAGKAPRSEAESQALERLLPRLRRRLGLPPAPRPPEPRIERLELCLPPSAAGVEAAVCEHLSSERAPVHYVENTLIGGLFGLLCWRAIFAPLPGAFFHPFHTGPADLDREDFVARRREVFDACLGELDDGRYRDSIRQTYRAKQGVASPFVHWPLLSETLLEQALVSLPATHLKRLFERLLCDLKANRAGLPDLIQLWPPEKGEPGCYRMIEVKGPGDRLQDNQRRWLAFFHRHQMPVTVCHVTWQDGAR</sequence>
<evidence type="ECO:0000256" key="8">
    <source>
        <dbReference type="ARBA" id="ARBA00022801"/>
    </source>
</evidence>
<proteinExistence type="inferred from homology"/>
<dbReference type="InterPro" id="IPR014883">
    <property type="entry name" value="VRR_NUC"/>
</dbReference>
<accession>A0ABV7LL62</accession>
<dbReference type="Pfam" id="PF21315">
    <property type="entry name" value="FAN1_HTH"/>
    <property type="match status" value="1"/>
</dbReference>